<evidence type="ECO:0008006" key="12">
    <source>
        <dbReference type="Google" id="ProtNLM"/>
    </source>
</evidence>
<dbReference type="InterPro" id="IPR054734">
    <property type="entry name" value="PqqF-like_C_4"/>
</dbReference>
<comment type="caution">
    <text evidence="10">The sequence shown here is derived from an EMBL/GenBank/DDBJ whole genome shotgun (WGS) entry which is preliminary data.</text>
</comment>
<feature type="domain" description="Peptidase M16 middle/third" evidence="8">
    <location>
        <begin position="170"/>
        <end position="337"/>
    </location>
</feature>
<dbReference type="PANTHER" id="PTHR43690:SF18">
    <property type="entry name" value="INSULIN-DEGRADING ENZYME-RELATED"/>
    <property type="match status" value="1"/>
</dbReference>
<dbReference type="Pfam" id="PF16187">
    <property type="entry name" value="Peptidase_M16_M"/>
    <property type="match status" value="2"/>
</dbReference>
<name>A0A4S4KHS4_9APHY</name>
<dbReference type="Gene3D" id="3.30.830.10">
    <property type="entry name" value="Metalloenzyme, LuxS/M16 peptidase-like"/>
    <property type="match status" value="3"/>
</dbReference>
<dbReference type="Proteomes" id="UP000309038">
    <property type="component" value="Unassembled WGS sequence"/>
</dbReference>
<feature type="domain" description="Peptidase M16 middle/third" evidence="8">
    <location>
        <begin position="387"/>
        <end position="500"/>
    </location>
</feature>
<dbReference type="Pfam" id="PF05193">
    <property type="entry name" value="Peptidase_M16_C"/>
    <property type="match status" value="1"/>
</dbReference>
<keyword evidence="4" id="KW-0378">Hydrolase</keyword>
<comment type="similarity">
    <text evidence="1">Belongs to the peptidase M16 family.</text>
</comment>
<dbReference type="GO" id="GO:0051603">
    <property type="term" value="P:proteolysis involved in protein catabolic process"/>
    <property type="evidence" value="ECO:0007669"/>
    <property type="project" value="TreeGrafter"/>
</dbReference>
<dbReference type="GO" id="GO:0046872">
    <property type="term" value="F:metal ion binding"/>
    <property type="evidence" value="ECO:0007669"/>
    <property type="project" value="UniProtKB-KW"/>
</dbReference>
<proteinExistence type="inferred from homology"/>
<dbReference type="GO" id="GO:0005739">
    <property type="term" value="C:mitochondrion"/>
    <property type="evidence" value="ECO:0007669"/>
    <property type="project" value="TreeGrafter"/>
</dbReference>
<evidence type="ECO:0000256" key="5">
    <source>
        <dbReference type="ARBA" id="ARBA00022833"/>
    </source>
</evidence>
<keyword evidence="2" id="KW-0645">Protease</keyword>
<reference evidence="10 11" key="1">
    <citation type="submission" date="2019-02" db="EMBL/GenBank/DDBJ databases">
        <title>Genome sequencing of the rare red list fungi Phlebia centrifuga.</title>
        <authorList>
            <person name="Buettner E."/>
            <person name="Kellner H."/>
        </authorList>
    </citation>
    <scope>NUCLEOTIDE SEQUENCE [LARGE SCALE GENOMIC DNA]</scope>
    <source>
        <strain evidence="10 11">DSM 108282</strain>
    </source>
</reference>
<evidence type="ECO:0000256" key="1">
    <source>
        <dbReference type="ARBA" id="ARBA00007261"/>
    </source>
</evidence>
<evidence type="ECO:0000256" key="4">
    <source>
        <dbReference type="ARBA" id="ARBA00022801"/>
    </source>
</evidence>
<dbReference type="AlphaFoldDB" id="A0A4S4KHS4"/>
<keyword evidence="6" id="KW-0482">Metalloprotease</keyword>
<sequence length="795" mass="90126">MSLAVIGTETLEELTNLVVPLFSLIANRGANPRPKVQQPARGPEQAQSLVFVKTVKDYHSLQISWLLPDQAPLFLTRPAQYMAHFLGHEGPGSICTYLKKKGWLLDISAAPGKRNRSVQTLIVDATLTREGYLHYEDVLMTIFNYLSLLRTSPLEAYHHAEIKQMSATSFRFREKLQPHTYVRTLALDLLEPLPTEQLLSNGTLALEWDEDTIRETLNMIRPETCRVLIMARDHDRAFIDKDVVWSTERWYGTEYCVKRLSEDFVKQANGPNENTELFLPRPNPYIPEDLTVIKLDTPAPATLPQCIRITSLSSLWYKKDDQFWVPKAQVKLNIRSYVNISHCTIPFSILTYILPLADHWHMLLLGMHLLVGKLMLPYSRKEPGAKMIDSRLLVDLLKDALSEVTYDAQLAGLDYSVRNHSTGLQISISGYNDKLPVLLDTVLLKLKNLIVDPERLNVMLEQLSRSYKNFYLGQPSNLSQHFTSYLLSSVFWTPEEKLAELPYVNHDDLDRHKHDILAKVYVETLVTGNIGREQAIVIMESIEQRLGARALAPSERPRERSLLLPAGANFVASKIHANPKETNSALTYYCQFGDIRDARLRAALELIIHIINEPAFTQLRTVEQLGYVVATSMWTAASSMGLGFKLQSLKPSSVLEQRVEAFIETYRGTLAAFAQEELDAKKEALIMKLLERAKNLKEETSRFWYQIETGYYDFFQNATDASAIETLGLEEILTVYDTFLMPKSKLRKKLSLHLASQQLLQTDVSVSPEGITPVHDEAVFKASLSLSPAALPVLS</sequence>
<dbReference type="PANTHER" id="PTHR43690">
    <property type="entry name" value="NARDILYSIN"/>
    <property type="match status" value="1"/>
</dbReference>
<evidence type="ECO:0000256" key="3">
    <source>
        <dbReference type="ARBA" id="ARBA00022723"/>
    </source>
</evidence>
<evidence type="ECO:0000256" key="2">
    <source>
        <dbReference type="ARBA" id="ARBA00022670"/>
    </source>
</evidence>
<dbReference type="InterPro" id="IPR032632">
    <property type="entry name" value="Peptidase_M16_M"/>
</dbReference>
<dbReference type="SUPFAM" id="SSF63411">
    <property type="entry name" value="LuxS/MPP-like metallohydrolase"/>
    <property type="match status" value="4"/>
</dbReference>
<evidence type="ECO:0000313" key="11">
    <source>
        <dbReference type="Proteomes" id="UP000309038"/>
    </source>
</evidence>
<gene>
    <name evidence="10" type="ORF">EW026_g4208</name>
</gene>
<evidence type="ECO:0000259" key="7">
    <source>
        <dbReference type="Pfam" id="PF05193"/>
    </source>
</evidence>
<feature type="domain" description="Peptidase M16 C-terminal" evidence="7">
    <location>
        <begin position="1"/>
        <end position="164"/>
    </location>
</feature>
<dbReference type="GO" id="GO:0043171">
    <property type="term" value="P:peptide catabolic process"/>
    <property type="evidence" value="ECO:0007669"/>
    <property type="project" value="TreeGrafter"/>
</dbReference>
<dbReference type="EMBL" id="SGPJ01000145">
    <property type="protein sequence ID" value="THG97868.1"/>
    <property type="molecule type" value="Genomic_DNA"/>
</dbReference>
<keyword evidence="11" id="KW-1185">Reference proteome</keyword>
<evidence type="ECO:0000259" key="9">
    <source>
        <dbReference type="Pfam" id="PF22456"/>
    </source>
</evidence>
<protein>
    <recommendedName>
        <fullName evidence="12">Insulin-degrading enzyme</fullName>
    </recommendedName>
</protein>
<dbReference type="GO" id="GO:0005829">
    <property type="term" value="C:cytosol"/>
    <property type="evidence" value="ECO:0007669"/>
    <property type="project" value="TreeGrafter"/>
</dbReference>
<evidence type="ECO:0000313" key="10">
    <source>
        <dbReference type="EMBL" id="THG97868.1"/>
    </source>
</evidence>
<dbReference type="InterPro" id="IPR011249">
    <property type="entry name" value="Metalloenz_LuxS/M16"/>
</dbReference>
<keyword evidence="5" id="KW-0862">Zinc</keyword>
<evidence type="ECO:0000256" key="6">
    <source>
        <dbReference type="ARBA" id="ARBA00023049"/>
    </source>
</evidence>
<keyword evidence="3" id="KW-0479">Metal-binding</keyword>
<dbReference type="Pfam" id="PF22456">
    <property type="entry name" value="PqqF-like_C_4"/>
    <property type="match status" value="1"/>
</dbReference>
<dbReference type="InterPro" id="IPR050626">
    <property type="entry name" value="Peptidase_M16"/>
</dbReference>
<organism evidence="10 11">
    <name type="scientific">Hermanssonia centrifuga</name>
    <dbReference type="NCBI Taxonomy" id="98765"/>
    <lineage>
        <taxon>Eukaryota</taxon>
        <taxon>Fungi</taxon>
        <taxon>Dikarya</taxon>
        <taxon>Basidiomycota</taxon>
        <taxon>Agaricomycotina</taxon>
        <taxon>Agaricomycetes</taxon>
        <taxon>Polyporales</taxon>
        <taxon>Meruliaceae</taxon>
        <taxon>Hermanssonia</taxon>
    </lineage>
</organism>
<feature type="domain" description="Coenzyme PQQ synthesis protein F-like C-terminal lobe" evidence="9">
    <location>
        <begin position="607"/>
        <end position="704"/>
    </location>
</feature>
<dbReference type="GO" id="GO:0004222">
    <property type="term" value="F:metalloendopeptidase activity"/>
    <property type="evidence" value="ECO:0007669"/>
    <property type="project" value="TreeGrafter"/>
</dbReference>
<evidence type="ECO:0000259" key="8">
    <source>
        <dbReference type="Pfam" id="PF16187"/>
    </source>
</evidence>
<dbReference type="FunFam" id="3.30.830.10:FF:000005">
    <property type="entry name" value="nardilysin isoform X1"/>
    <property type="match status" value="1"/>
</dbReference>
<dbReference type="InterPro" id="IPR007863">
    <property type="entry name" value="Peptidase_M16_C"/>
</dbReference>
<accession>A0A4S4KHS4</accession>